<feature type="domain" description="Calcium/calmodulin-dependent protein kinase II association-domain" evidence="2">
    <location>
        <begin position="50"/>
        <end position="158"/>
    </location>
</feature>
<dbReference type="OrthoDB" id="6196903at2"/>
<gene>
    <name evidence="3" type="ORF">C6Y40_14810</name>
</gene>
<dbReference type="Gene3D" id="3.10.450.50">
    <property type="match status" value="1"/>
</dbReference>
<dbReference type="GO" id="GO:0004683">
    <property type="term" value="F:calcium/calmodulin-dependent protein kinase activity"/>
    <property type="evidence" value="ECO:0007669"/>
    <property type="project" value="InterPro"/>
</dbReference>
<feature type="signal peptide" evidence="1">
    <location>
        <begin position="1"/>
        <end position="22"/>
    </location>
</feature>
<comment type="caution">
    <text evidence="3">The sequence shown here is derived from an EMBL/GenBank/DDBJ whole genome shotgun (WGS) entry which is preliminary data.</text>
</comment>
<reference evidence="4" key="1">
    <citation type="journal article" date="2020" name="Int. J. Syst. Evol. Microbiol.">
        <title>Alteromonas alba sp. nov., a marine bacterium isolated from the seawater of the West Pacific Ocean.</title>
        <authorList>
            <person name="Sun C."/>
            <person name="Wu Y.-H."/>
            <person name="Xamxidin M."/>
            <person name="Cheng H."/>
            <person name="Xu X.-W."/>
        </authorList>
    </citation>
    <scope>NUCLEOTIDE SEQUENCE [LARGE SCALE GENOMIC DNA]</scope>
    <source>
        <strain evidence="4">190</strain>
    </source>
</reference>
<dbReference type="InterPro" id="IPR013543">
    <property type="entry name" value="Ca/CaM-dep_prot_kinase-assoc"/>
</dbReference>
<dbReference type="InterPro" id="IPR032710">
    <property type="entry name" value="NTF2-like_dom_sf"/>
</dbReference>
<dbReference type="Pfam" id="PF08332">
    <property type="entry name" value="CaMKII_AD"/>
    <property type="match status" value="1"/>
</dbReference>
<organism evidence="3 4">
    <name type="scientific">Alteromonas alba</name>
    <dbReference type="NCBI Taxonomy" id="2079529"/>
    <lineage>
        <taxon>Bacteria</taxon>
        <taxon>Pseudomonadati</taxon>
        <taxon>Pseudomonadota</taxon>
        <taxon>Gammaproteobacteria</taxon>
        <taxon>Alteromonadales</taxon>
        <taxon>Alteromonadaceae</taxon>
        <taxon>Alteromonas/Salinimonas group</taxon>
        <taxon>Alteromonas</taxon>
    </lineage>
</organism>
<sequence length="159" mass="17668">MKINYVLTTVLSIALLSFSTFAHEPLKSIEHSATHFSGLDTAAGRSVLAYHEALSNGQADDVMSALTSEVIILEGSRIERSAEEYRQHHLHGDMRFSAAVKTTTIEHHVRVYGDTAVSIARSHTLGTYKGKQIDKQGNETLVLNLINGHWKISHIHWSH</sequence>
<dbReference type="AlphaFoldDB" id="A0A2S9V8Q3"/>
<dbReference type="GO" id="GO:0005516">
    <property type="term" value="F:calmodulin binding"/>
    <property type="evidence" value="ECO:0007669"/>
    <property type="project" value="InterPro"/>
</dbReference>
<name>A0A2S9V8Q3_9ALTE</name>
<protein>
    <submittedName>
        <fullName evidence="3">DUF4440 domain-containing protein</fullName>
    </submittedName>
</protein>
<accession>A0A2S9V8Q3</accession>
<evidence type="ECO:0000313" key="4">
    <source>
        <dbReference type="Proteomes" id="UP000238949"/>
    </source>
</evidence>
<evidence type="ECO:0000256" key="1">
    <source>
        <dbReference type="SAM" id="SignalP"/>
    </source>
</evidence>
<dbReference type="Proteomes" id="UP000238949">
    <property type="component" value="Unassembled WGS sequence"/>
</dbReference>
<dbReference type="EMBL" id="PVNP01000160">
    <property type="protein sequence ID" value="PRO72822.1"/>
    <property type="molecule type" value="Genomic_DNA"/>
</dbReference>
<proteinExistence type="predicted"/>
<keyword evidence="4" id="KW-1185">Reference proteome</keyword>
<feature type="chain" id="PRO_5015667784" evidence="1">
    <location>
        <begin position="23"/>
        <end position="159"/>
    </location>
</feature>
<keyword evidence="1" id="KW-0732">Signal</keyword>
<dbReference type="SUPFAM" id="SSF54427">
    <property type="entry name" value="NTF2-like"/>
    <property type="match status" value="1"/>
</dbReference>
<evidence type="ECO:0000313" key="3">
    <source>
        <dbReference type="EMBL" id="PRO72822.1"/>
    </source>
</evidence>
<evidence type="ECO:0000259" key="2">
    <source>
        <dbReference type="Pfam" id="PF08332"/>
    </source>
</evidence>